<feature type="transmembrane region" description="Helical" evidence="11">
    <location>
        <begin position="322"/>
        <end position="345"/>
    </location>
</feature>
<keyword evidence="7" id="KW-1015">Disulfide bond</keyword>
<name>A0A9Q1DS05_CONCO</name>
<evidence type="ECO:0000256" key="9">
    <source>
        <dbReference type="ARBA" id="ARBA00023180"/>
    </source>
</evidence>
<keyword evidence="6 11" id="KW-0472">Membrane</keyword>
<dbReference type="InterPro" id="IPR013106">
    <property type="entry name" value="Ig_V-set"/>
</dbReference>
<feature type="domain" description="Ig-like" evidence="13">
    <location>
        <begin position="220"/>
        <end position="313"/>
    </location>
</feature>
<dbReference type="PROSITE" id="PS50835">
    <property type="entry name" value="IG_LIKE"/>
    <property type="match status" value="2"/>
</dbReference>
<evidence type="ECO:0000256" key="6">
    <source>
        <dbReference type="ARBA" id="ARBA00023136"/>
    </source>
</evidence>
<evidence type="ECO:0000256" key="8">
    <source>
        <dbReference type="ARBA" id="ARBA00023170"/>
    </source>
</evidence>
<evidence type="ECO:0000256" key="12">
    <source>
        <dbReference type="SAM" id="SignalP"/>
    </source>
</evidence>
<sequence length="369" mass="40726">MHALAVTIHFMILMLAGCQDVQVNCLFSEECLLPCSFTISEEEVIHWKRQDINVHSFYYGTDQLQVQNSQYNGRTYLFKDLIAQGNASLLLQRTKISDEGQYSCYTSTTQGSREVFISVNVKAPIQFVVIERTDDRVSCVIEGTYPAPHVSWSTYPPTALDTLQNWNQATNNSEGLYFVKSTVKMLENLSEHTYICSVSTTDGAWTASLRQLGDIHGKAGQTLPIPCPVQKSSLQDFTLSWTFKGSGNASLMLQQDTGKAQPDIQPPWEHWVQGVSGDGSLLLQNLEGPELTGTYTCLFSATRTQHLVKTNITIEGAESGNVIITAVIIVAVIAVIIAVAVIVLWKTGRLQKSSQPPKADNSTEMSPLK</sequence>
<evidence type="ECO:0000256" key="10">
    <source>
        <dbReference type="ARBA" id="ARBA00023319"/>
    </source>
</evidence>
<dbReference type="Gene3D" id="2.60.40.10">
    <property type="entry name" value="Immunoglobulins"/>
    <property type="match status" value="3"/>
</dbReference>
<feature type="domain" description="Ig-like" evidence="13">
    <location>
        <begin position="19"/>
        <end position="118"/>
    </location>
</feature>
<evidence type="ECO:0000256" key="3">
    <source>
        <dbReference type="ARBA" id="ARBA00022692"/>
    </source>
</evidence>
<gene>
    <name evidence="14" type="ORF">COCON_G00063770</name>
</gene>
<dbReference type="FunFam" id="2.60.40.10:FF:000142">
    <property type="entry name" value="V-set domain-containing T-cell activation inhibitor 1"/>
    <property type="match status" value="1"/>
</dbReference>
<dbReference type="InterPro" id="IPR013162">
    <property type="entry name" value="CD80_C2-set"/>
</dbReference>
<dbReference type="SUPFAM" id="SSF48726">
    <property type="entry name" value="Immunoglobulin"/>
    <property type="match status" value="3"/>
</dbReference>
<dbReference type="GO" id="GO:0006955">
    <property type="term" value="P:immune response"/>
    <property type="evidence" value="ECO:0007669"/>
    <property type="project" value="TreeGrafter"/>
</dbReference>
<dbReference type="SMART" id="SM00409">
    <property type="entry name" value="IG"/>
    <property type="match status" value="2"/>
</dbReference>
<reference evidence="14" key="1">
    <citation type="journal article" date="2023" name="Science">
        <title>Genome structures resolve the early diversification of teleost fishes.</title>
        <authorList>
            <person name="Parey E."/>
            <person name="Louis A."/>
            <person name="Montfort J."/>
            <person name="Bouchez O."/>
            <person name="Roques C."/>
            <person name="Iampietro C."/>
            <person name="Lluch J."/>
            <person name="Castinel A."/>
            <person name="Donnadieu C."/>
            <person name="Desvignes T."/>
            <person name="Floi Bucao C."/>
            <person name="Jouanno E."/>
            <person name="Wen M."/>
            <person name="Mejri S."/>
            <person name="Dirks R."/>
            <person name="Jansen H."/>
            <person name="Henkel C."/>
            <person name="Chen W.J."/>
            <person name="Zahm M."/>
            <person name="Cabau C."/>
            <person name="Klopp C."/>
            <person name="Thompson A.W."/>
            <person name="Robinson-Rechavi M."/>
            <person name="Braasch I."/>
            <person name="Lecointre G."/>
            <person name="Bobe J."/>
            <person name="Postlethwait J.H."/>
            <person name="Berthelot C."/>
            <person name="Roest Crollius H."/>
            <person name="Guiguen Y."/>
        </authorList>
    </citation>
    <scope>NUCLEOTIDE SEQUENCE</scope>
    <source>
        <strain evidence="14">Concon-B</strain>
    </source>
</reference>
<protein>
    <recommendedName>
        <fullName evidence="13">Ig-like domain-containing protein</fullName>
    </recommendedName>
</protein>
<feature type="signal peptide" evidence="12">
    <location>
        <begin position="1"/>
        <end position="18"/>
    </location>
</feature>
<evidence type="ECO:0000256" key="11">
    <source>
        <dbReference type="SAM" id="Phobius"/>
    </source>
</evidence>
<keyword evidence="10" id="KW-0393">Immunoglobulin domain</keyword>
<keyword evidence="3 11" id="KW-0812">Transmembrane</keyword>
<dbReference type="InterPro" id="IPR013783">
    <property type="entry name" value="Ig-like_fold"/>
</dbReference>
<dbReference type="AlphaFoldDB" id="A0A9Q1DS05"/>
<dbReference type="GO" id="GO:0009897">
    <property type="term" value="C:external side of plasma membrane"/>
    <property type="evidence" value="ECO:0007669"/>
    <property type="project" value="TreeGrafter"/>
</dbReference>
<evidence type="ECO:0000256" key="2">
    <source>
        <dbReference type="ARBA" id="ARBA00022475"/>
    </source>
</evidence>
<dbReference type="GO" id="GO:0042102">
    <property type="term" value="P:positive regulation of T cell proliferation"/>
    <property type="evidence" value="ECO:0007669"/>
    <property type="project" value="TreeGrafter"/>
</dbReference>
<comment type="subcellular location">
    <subcellularLocation>
        <location evidence="1">Cell membrane</location>
        <topology evidence="1">Single-pass type I membrane protein</topology>
    </subcellularLocation>
</comment>
<dbReference type="GO" id="GO:0071222">
    <property type="term" value="P:cellular response to lipopolysaccharide"/>
    <property type="evidence" value="ECO:0007669"/>
    <property type="project" value="TreeGrafter"/>
</dbReference>
<feature type="chain" id="PRO_5040136928" description="Ig-like domain-containing protein" evidence="12">
    <location>
        <begin position="19"/>
        <end position="369"/>
    </location>
</feature>
<keyword evidence="9" id="KW-0325">Glycoprotein</keyword>
<keyword evidence="8" id="KW-0675">Receptor</keyword>
<keyword evidence="4 12" id="KW-0732">Signal</keyword>
<dbReference type="GO" id="GO:0007166">
    <property type="term" value="P:cell surface receptor signaling pathway"/>
    <property type="evidence" value="ECO:0007669"/>
    <property type="project" value="TreeGrafter"/>
</dbReference>
<keyword evidence="2" id="KW-1003">Cell membrane</keyword>
<keyword evidence="5 11" id="KW-1133">Transmembrane helix</keyword>
<proteinExistence type="predicted"/>
<dbReference type="Proteomes" id="UP001152803">
    <property type="component" value="Unassembled WGS sequence"/>
</dbReference>
<dbReference type="OrthoDB" id="9983389at2759"/>
<evidence type="ECO:0000256" key="5">
    <source>
        <dbReference type="ARBA" id="ARBA00022989"/>
    </source>
</evidence>
<dbReference type="Pfam" id="PF07686">
    <property type="entry name" value="V-set"/>
    <property type="match status" value="1"/>
</dbReference>
<dbReference type="InterPro" id="IPR007110">
    <property type="entry name" value="Ig-like_dom"/>
</dbReference>
<dbReference type="Pfam" id="PF08205">
    <property type="entry name" value="C2-set_2"/>
    <property type="match status" value="1"/>
</dbReference>
<dbReference type="InterPro" id="IPR051713">
    <property type="entry name" value="T-cell_Activation_Regulation"/>
</dbReference>
<dbReference type="GO" id="GO:0031295">
    <property type="term" value="P:T cell costimulation"/>
    <property type="evidence" value="ECO:0007669"/>
    <property type="project" value="TreeGrafter"/>
</dbReference>
<evidence type="ECO:0000313" key="14">
    <source>
        <dbReference type="EMBL" id="KAJ8279311.1"/>
    </source>
</evidence>
<dbReference type="InterPro" id="IPR003599">
    <property type="entry name" value="Ig_sub"/>
</dbReference>
<dbReference type="PANTHER" id="PTHR25466">
    <property type="entry name" value="T-LYMPHOCYTE ACTIVATION ANTIGEN"/>
    <property type="match status" value="1"/>
</dbReference>
<dbReference type="PANTHER" id="PTHR25466:SF14">
    <property type="entry name" value="BUTYROPHILIN SUBFAMILY 2 MEMBER A2-LIKE-RELATED"/>
    <property type="match status" value="1"/>
</dbReference>
<dbReference type="GO" id="GO:0042130">
    <property type="term" value="P:negative regulation of T cell proliferation"/>
    <property type="evidence" value="ECO:0007669"/>
    <property type="project" value="TreeGrafter"/>
</dbReference>
<accession>A0A9Q1DS05</accession>
<dbReference type="EMBL" id="JAFJMO010000004">
    <property type="protein sequence ID" value="KAJ8279311.1"/>
    <property type="molecule type" value="Genomic_DNA"/>
</dbReference>
<evidence type="ECO:0000256" key="7">
    <source>
        <dbReference type="ARBA" id="ARBA00023157"/>
    </source>
</evidence>
<keyword evidence="15" id="KW-1185">Reference proteome</keyword>
<evidence type="ECO:0000259" key="13">
    <source>
        <dbReference type="PROSITE" id="PS50835"/>
    </source>
</evidence>
<comment type="caution">
    <text evidence="14">The sequence shown here is derived from an EMBL/GenBank/DDBJ whole genome shotgun (WGS) entry which is preliminary data.</text>
</comment>
<organism evidence="14 15">
    <name type="scientific">Conger conger</name>
    <name type="common">Conger eel</name>
    <name type="synonym">Muraena conger</name>
    <dbReference type="NCBI Taxonomy" id="82655"/>
    <lineage>
        <taxon>Eukaryota</taxon>
        <taxon>Metazoa</taxon>
        <taxon>Chordata</taxon>
        <taxon>Craniata</taxon>
        <taxon>Vertebrata</taxon>
        <taxon>Euteleostomi</taxon>
        <taxon>Actinopterygii</taxon>
        <taxon>Neopterygii</taxon>
        <taxon>Teleostei</taxon>
        <taxon>Anguilliformes</taxon>
        <taxon>Congridae</taxon>
        <taxon>Conger</taxon>
    </lineage>
</organism>
<evidence type="ECO:0000256" key="1">
    <source>
        <dbReference type="ARBA" id="ARBA00004251"/>
    </source>
</evidence>
<evidence type="ECO:0000256" key="4">
    <source>
        <dbReference type="ARBA" id="ARBA00022729"/>
    </source>
</evidence>
<dbReference type="InterPro" id="IPR036179">
    <property type="entry name" value="Ig-like_dom_sf"/>
</dbReference>
<evidence type="ECO:0000313" key="15">
    <source>
        <dbReference type="Proteomes" id="UP001152803"/>
    </source>
</evidence>